<evidence type="ECO:0000259" key="12">
    <source>
        <dbReference type="PROSITE" id="PS50214"/>
    </source>
</evidence>
<evidence type="ECO:0000256" key="3">
    <source>
        <dbReference type="ARBA" id="ARBA00022692"/>
    </source>
</evidence>
<dbReference type="InterPro" id="IPR024079">
    <property type="entry name" value="MetalloPept_cat_dom_sf"/>
</dbReference>
<feature type="disulfide bond" evidence="7">
    <location>
        <begin position="704"/>
        <end position="713"/>
    </location>
</feature>
<evidence type="ECO:0000256" key="2">
    <source>
        <dbReference type="ARBA" id="ARBA00022508"/>
    </source>
</evidence>
<dbReference type="InterPro" id="IPR036436">
    <property type="entry name" value="Disintegrin_dom_sf"/>
</dbReference>
<dbReference type="PROSITE" id="PS50026">
    <property type="entry name" value="EGF_3"/>
    <property type="match status" value="1"/>
</dbReference>
<feature type="signal peptide" evidence="10">
    <location>
        <begin position="1"/>
        <end position="22"/>
    </location>
</feature>
<evidence type="ECO:0000256" key="10">
    <source>
        <dbReference type="SAM" id="SignalP"/>
    </source>
</evidence>
<feature type="compositionally biased region" description="Pro residues" evidence="9">
    <location>
        <begin position="926"/>
        <end position="935"/>
    </location>
</feature>
<dbReference type="PROSITE" id="PS00427">
    <property type="entry name" value="DISINTEGRIN_1"/>
    <property type="match status" value="1"/>
</dbReference>
<dbReference type="Pfam" id="PF08516">
    <property type="entry name" value="ADAM_CR"/>
    <property type="match status" value="1"/>
</dbReference>
<dbReference type="PROSITE" id="PS50214">
    <property type="entry name" value="DISINTEGRIN_2"/>
    <property type="match status" value="1"/>
</dbReference>
<dbReference type="Pfam" id="PF00200">
    <property type="entry name" value="Disintegrin"/>
    <property type="match status" value="1"/>
</dbReference>
<dbReference type="Pfam" id="PF01562">
    <property type="entry name" value="Pep_M12B_propep"/>
    <property type="match status" value="1"/>
</dbReference>
<feature type="chain" id="PRO_5045117375" description="Disintegrin and metalloproteinase domain-containing protein 12" evidence="10">
    <location>
        <begin position="23"/>
        <end position="1014"/>
    </location>
</feature>
<dbReference type="PROSITE" id="PS50215">
    <property type="entry name" value="ADAM_MEPRO"/>
    <property type="match status" value="1"/>
</dbReference>
<proteinExistence type="predicted"/>
<dbReference type="InterPro" id="IPR001590">
    <property type="entry name" value="Peptidase_M12B"/>
</dbReference>
<reference evidence="14 15" key="1">
    <citation type="submission" date="2024-02" db="EMBL/GenBank/DDBJ databases">
        <authorList>
            <person name="Daric V."/>
            <person name="Darras S."/>
        </authorList>
    </citation>
    <scope>NUCLEOTIDE SEQUENCE [LARGE SCALE GENOMIC DNA]</scope>
</reference>
<dbReference type="SMART" id="SM00608">
    <property type="entry name" value="ACR"/>
    <property type="match status" value="1"/>
</dbReference>
<comment type="caution">
    <text evidence="7">Lacks conserved residue(s) required for the propagation of feature annotation.</text>
</comment>
<feature type="compositionally biased region" description="Polar residues" evidence="9">
    <location>
        <begin position="826"/>
        <end position="840"/>
    </location>
</feature>
<evidence type="ECO:0000256" key="9">
    <source>
        <dbReference type="SAM" id="MobiDB-lite"/>
    </source>
</evidence>
<keyword evidence="2" id="KW-1217">Cell adhesion impairing toxin</keyword>
<keyword evidence="2" id="KW-0800">Toxin</keyword>
<organism evidence="14 15">
    <name type="scientific">Clavelina lepadiformis</name>
    <name type="common">Light-bulb sea squirt</name>
    <name type="synonym">Ascidia lepadiformis</name>
    <dbReference type="NCBI Taxonomy" id="159417"/>
    <lineage>
        <taxon>Eukaryota</taxon>
        <taxon>Metazoa</taxon>
        <taxon>Chordata</taxon>
        <taxon>Tunicata</taxon>
        <taxon>Ascidiacea</taxon>
        <taxon>Aplousobranchia</taxon>
        <taxon>Clavelinidae</taxon>
        <taxon>Clavelina</taxon>
    </lineage>
</organism>
<feature type="region of interest" description="Disordered" evidence="9">
    <location>
        <begin position="818"/>
        <end position="849"/>
    </location>
</feature>
<feature type="domain" description="EGF-like" evidence="11">
    <location>
        <begin position="682"/>
        <end position="714"/>
    </location>
</feature>
<keyword evidence="7" id="KW-0245">EGF-like domain</keyword>
<evidence type="ECO:0000313" key="15">
    <source>
        <dbReference type="Proteomes" id="UP001642483"/>
    </source>
</evidence>
<sequence length="1014" mass="111519">MRYLSIHFYFLFVYVGFYSSIAQLYEEPVNVESFSESAIFPLLSSLKKYQILTPNQFEHADHSRRKREIKTEIQDAAGVNLQDVYFTFNYDGKEYILDLSINQELLPRSFTTSSYSKLGRLQMHKPTKKDRNNCYYQGHVRNIDNSQVFMSTCNGLSGSIFLPDDILLIEPLKNNKGQVIDNKHVVYRMDDTKTKHNISCGNNNEIDYAHAFANDLRKMAVMESIYGKQIRHKRQTNEEKKFVELLVVVDNAMAKKFANRIELDGHVKNLVNHLDGFYQKLGIRVILSHIEVWNDTDLVELSIDPQEVLDTFLNYRKGRLANSSADSPWRYTDNAQLLYGRDFNGSAIGMGSVGTMCTSQSAGVNQDHGKGSSNVVYAAATMAHEMGHNFGMLHDTDDCVCPEDAQCIMASRIGHEPGNDWSSCSESYLEDNRKFGGQTCLVNVPEPDTIYTEPVCGNDIVETGEQCDCGPPEQCQSRCCNATSCMLLPGAICDTGTCCDNCQYTTAGTECRGTNNNTCELPEYCSGNSSNCPGDMYAEDGTPCFEGTAACYEGVCLTHDMQCEITWGEGSSSGVDKCYTIVNKLGNDNGNCGHDGAGNFIKCTPENAKCGKLQCQGGNTKPLISTAQKAYRNTITSGDVQTKCKTIGSLNSADVIDLGVVRQGTMCDIGKVCDSGECKALERLECTEKCNNHGVCNNHGHCHCDCGWSLPYCAVKGDGGGGSADSGPACVNYTIPNDSEKSTVATSTAESYSTVGNDGTTSATVSSHHADVQTILLTILMSVFFSLLTGGERFVCYGGDRYVQRMKASREQRLKEVRRNKRNARKQVTATNDMNNSQENLFEEEHPNITYLPTNQKKYDLWEDDSIPTWNGTAPSNPPSTKPAPPKSCPPLRRPLTAPARPPAVKQSNTILLQPPSWGQGQNQPKRPPPPPASKPPAQNGPAQVAPPPPVVVNKNPKFPPIPPNKPATASKPQVPVCPAPQPYSGYSFDNNSNQPTEPENLSVMERAKRFNAI</sequence>
<dbReference type="InterPro" id="IPR002870">
    <property type="entry name" value="Peptidase_M12B_N"/>
</dbReference>
<dbReference type="SUPFAM" id="SSF57552">
    <property type="entry name" value="Blood coagulation inhibitor (disintegrin)"/>
    <property type="match status" value="1"/>
</dbReference>
<dbReference type="Pfam" id="PF01421">
    <property type="entry name" value="Reprolysin"/>
    <property type="match status" value="1"/>
</dbReference>
<protein>
    <recommendedName>
        <fullName evidence="16">Disintegrin and metalloproteinase domain-containing protein 12</fullName>
    </recommendedName>
</protein>
<dbReference type="Proteomes" id="UP001642483">
    <property type="component" value="Unassembled WGS sequence"/>
</dbReference>
<accession>A0ABP0FT20</accession>
<evidence type="ECO:0008006" key="16">
    <source>
        <dbReference type="Google" id="ProtNLM"/>
    </source>
</evidence>
<dbReference type="PROSITE" id="PS01186">
    <property type="entry name" value="EGF_2"/>
    <property type="match status" value="1"/>
</dbReference>
<keyword evidence="5" id="KW-0472">Membrane</keyword>
<feature type="region of interest" description="Disordered" evidence="9">
    <location>
        <begin position="865"/>
        <end position="1014"/>
    </location>
</feature>
<dbReference type="Gene3D" id="4.10.70.10">
    <property type="entry name" value="Disintegrin domain"/>
    <property type="match status" value="1"/>
</dbReference>
<comment type="subcellular location">
    <subcellularLocation>
        <location evidence="1">Membrane</location>
        <topology evidence="1">Single-pass type I membrane protein</topology>
    </subcellularLocation>
</comment>
<dbReference type="PANTHER" id="PTHR11905:SF159">
    <property type="entry name" value="ADAM METALLOPROTEASE"/>
    <property type="match status" value="1"/>
</dbReference>
<dbReference type="SMART" id="SM00050">
    <property type="entry name" value="DISIN"/>
    <property type="match status" value="1"/>
</dbReference>
<gene>
    <name evidence="14" type="ORF">CVLEPA_LOCUS13576</name>
</gene>
<feature type="active site" evidence="8">
    <location>
        <position position="385"/>
    </location>
</feature>
<keyword evidence="6 7" id="KW-1015">Disulfide bond</keyword>
<evidence type="ECO:0000313" key="14">
    <source>
        <dbReference type="EMBL" id="CAK8682794.1"/>
    </source>
</evidence>
<keyword evidence="8" id="KW-0862">Zinc</keyword>
<feature type="compositionally biased region" description="Pro residues" evidence="9">
    <location>
        <begin position="876"/>
        <end position="893"/>
    </location>
</feature>
<evidence type="ECO:0000256" key="6">
    <source>
        <dbReference type="ARBA" id="ARBA00023157"/>
    </source>
</evidence>
<evidence type="ECO:0000259" key="13">
    <source>
        <dbReference type="PROSITE" id="PS50215"/>
    </source>
</evidence>
<evidence type="ECO:0000256" key="4">
    <source>
        <dbReference type="ARBA" id="ARBA00022989"/>
    </source>
</evidence>
<feature type="binding site" evidence="8">
    <location>
        <position position="388"/>
    </location>
    <ligand>
        <name>Zn(2+)</name>
        <dbReference type="ChEBI" id="CHEBI:29105"/>
        <note>catalytic</note>
    </ligand>
</feature>
<keyword evidence="10" id="KW-0732">Signal</keyword>
<evidence type="ECO:0000256" key="5">
    <source>
        <dbReference type="ARBA" id="ARBA00023136"/>
    </source>
</evidence>
<dbReference type="PANTHER" id="PTHR11905">
    <property type="entry name" value="ADAM A DISINTEGRIN AND METALLOPROTEASE DOMAIN"/>
    <property type="match status" value="1"/>
</dbReference>
<feature type="binding site" evidence="8">
    <location>
        <position position="394"/>
    </location>
    <ligand>
        <name>Zn(2+)</name>
        <dbReference type="ChEBI" id="CHEBI:29105"/>
        <note>catalytic</note>
    </ligand>
</feature>
<keyword evidence="4" id="KW-1133">Transmembrane helix</keyword>
<dbReference type="SUPFAM" id="SSF55486">
    <property type="entry name" value="Metalloproteases ('zincins'), catalytic domain"/>
    <property type="match status" value="1"/>
</dbReference>
<dbReference type="InterPro" id="IPR000742">
    <property type="entry name" value="EGF"/>
</dbReference>
<evidence type="ECO:0000256" key="7">
    <source>
        <dbReference type="PROSITE-ProRule" id="PRU00076"/>
    </source>
</evidence>
<dbReference type="InterPro" id="IPR001762">
    <property type="entry name" value="Disintegrin_dom"/>
</dbReference>
<comment type="caution">
    <text evidence="14">The sequence shown here is derived from an EMBL/GenBank/DDBJ whole genome shotgun (WGS) entry which is preliminary data.</text>
</comment>
<evidence type="ECO:0000256" key="8">
    <source>
        <dbReference type="PROSITE-ProRule" id="PRU00276"/>
    </source>
</evidence>
<keyword evidence="15" id="KW-1185">Reference proteome</keyword>
<evidence type="ECO:0000259" key="11">
    <source>
        <dbReference type="PROSITE" id="PS50026"/>
    </source>
</evidence>
<evidence type="ECO:0000256" key="1">
    <source>
        <dbReference type="ARBA" id="ARBA00004479"/>
    </source>
</evidence>
<dbReference type="InterPro" id="IPR034027">
    <property type="entry name" value="Reprolysin_adamalysin"/>
</dbReference>
<feature type="binding site" evidence="8">
    <location>
        <position position="384"/>
    </location>
    <ligand>
        <name>Zn(2+)</name>
        <dbReference type="ChEBI" id="CHEBI:29105"/>
        <note>catalytic</note>
    </ligand>
</feature>
<name>A0ABP0FT20_CLALP</name>
<feature type="disulfide bond" evidence="7">
    <location>
        <begin position="686"/>
        <end position="696"/>
    </location>
</feature>
<feature type="domain" description="Peptidase M12B" evidence="13">
    <location>
        <begin position="241"/>
        <end position="445"/>
    </location>
</feature>
<dbReference type="InterPro" id="IPR018358">
    <property type="entry name" value="Disintegrin_CS"/>
</dbReference>
<feature type="domain" description="Disintegrin" evidence="12">
    <location>
        <begin position="453"/>
        <end position="540"/>
    </location>
</feature>
<keyword evidence="8" id="KW-0479">Metal-binding</keyword>
<dbReference type="InterPro" id="IPR006586">
    <property type="entry name" value="ADAM_Cys-rich"/>
</dbReference>
<dbReference type="Gene3D" id="3.40.390.10">
    <property type="entry name" value="Collagenase (Catalytic Domain)"/>
    <property type="match status" value="1"/>
</dbReference>
<feature type="compositionally biased region" description="Polar residues" evidence="9">
    <location>
        <begin position="988"/>
        <end position="1000"/>
    </location>
</feature>
<keyword evidence="3" id="KW-0812">Transmembrane</keyword>
<dbReference type="EMBL" id="CAWYQH010000096">
    <property type="protein sequence ID" value="CAK8682794.1"/>
    <property type="molecule type" value="Genomic_DNA"/>
</dbReference>
<dbReference type="CDD" id="cd04269">
    <property type="entry name" value="ZnMc_adamalysin_II_like"/>
    <property type="match status" value="1"/>
</dbReference>